<evidence type="ECO:0000313" key="1">
    <source>
        <dbReference type="EMBL" id="KAJ7968645.1"/>
    </source>
</evidence>
<dbReference type="Proteomes" id="UP001163823">
    <property type="component" value="Chromosome 5"/>
</dbReference>
<gene>
    <name evidence="1" type="ORF">O6P43_012714</name>
</gene>
<dbReference type="EMBL" id="JARAOO010000005">
    <property type="protein sequence ID" value="KAJ7968645.1"/>
    <property type="molecule type" value="Genomic_DNA"/>
</dbReference>
<organism evidence="1 2">
    <name type="scientific">Quillaja saponaria</name>
    <name type="common">Soap bark tree</name>
    <dbReference type="NCBI Taxonomy" id="32244"/>
    <lineage>
        <taxon>Eukaryota</taxon>
        <taxon>Viridiplantae</taxon>
        <taxon>Streptophyta</taxon>
        <taxon>Embryophyta</taxon>
        <taxon>Tracheophyta</taxon>
        <taxon>Spermatophyta</taxon>
        <taxon>Magnoliopsida</taxon>
        <taxon>eudicotyledons</taxon>
        <taxon>Gunneridae</taxon>
        <taxon>Pentapetalae</taxon>
        <taxon>rosids</taxon>
        <taxon>fabids</taxon>
        <taxon>Fabales</taxon>
        <taxon>Quillajaceae</taxon>
        <taxon>Quillaja</taxon>
    </lineage>
</organism>
<sequence>FFTLSHIISNMAIHGRHHADSGGILEDVWANFIGGDRAEHGGIRNSIAESSNTWEELPSLDGRNGSIEILERLPSLGRWISMGAEAWEELLDGIVPARNIETKHSAIGNLETTTCAADCDKKVNVAKAVEKVVEKHYRGVRRRPVG</sequence>
<dbReference type="AlphaFoldDB" id="A0AAD7M2A0"/>
<feature type="non-terminal residue" evidence="1">
    <location>
        <position position="1"/>
    </location>
</feature>
<accession>A0AAD7M2A0</accession>
<protein>
    <submittedName>
        <fullName evidence="1">Ethylene-responsive transcription factor ERF091-like</fullName>
    </submittedName>
</protein>
<name>A0AAD7M2A0_QUISA</name>
<keyword evidence="2" id="KW-1185">Reference proteome</keyword>
<evidence type="ECO:0000313" key="2">
    <source>
        <dbReference type="Proteomes" id="UP001163823"/>
    </source>
</evidence>
<reference evidence="1" key="1">
    <citation type="journal article" date="2023" name="Science">
        <title>Elucidation of the pathway for biosynthesis of saponin adjuvants from the soapbark tree.</title>
        <authorList>
            <person name="Reed J."/>
            <person name="Orme A."/>
            <person name="El-Demerdash A."/>
            <person name="Owen C."/>
            <person name="Martin L.B.B."/>
            <person name="Misra R.C."/>
            <person name="Kikuchi S."/>
            <person name="Rejzek M."/>
            <person name="Martin A.C."/>
            <person name="Harkess A."/>
            <person name="Leebens-Mack J."/>
            <person name="Louveau T."/>
            <person name="Stephenson M.J."/>
            <person name="Osbourn A."/>
        </authorList>
    </citation>
    <scope>NUCLEOTIDE SEQUENCE</scope>
    <source>
        <strain evidence="1">S10</strain>
    </source>
</reference>
<dbReference type="KEGG" id="qsa:O6P43_012714"/>
<proteinExistence type="predicted"/>
<comment type="caution">
    <text evidence="1">The sequence shown here is derived from an EMBL/GenBank/DDBJ whole genome shotgun (WGS) entry which is preliminary data.</text>
</comment>